<gene>
    <name evidence="1" type="ORF">GGD71_006734</name>
</gene>
<dbReference type="Proteomes" id="UP000524450">
    <property type="component" value="Unassembled WGS sequence"/>
</dbReference>
<comment type="caution">
    <text evidence="1">The sequence shown here is derived from an EMBL/GenBank/DDBJ whole genome shotgun (WGS) entry which is preliminary data.</text>
</comment>
<name>A0A840G9P4_9BURK</name>
<organism evidence="1 2">
    <name type="scientific">Variovorax guangxiensis</name>
    <dbReference type="NCBI Taxonomy" id="1775474"/>
    <lineage>
        <taxon>Bacteria</taxon>
        <taxon>Pseudomonadati</taxon>
        <taxon>Pseudomonadota</taxon>
        <taxon>Betaproteobacteria</taxon>
        <taxon>Burkholderiales</taxon>
        <taxon>Comamonadaceae</taxon>
        <taxon>Variovorax</taxon>
    </lineage>
</organism>
<reference evidence="1 2" key="1">
    <citation type="submission" date="2020-08" db="EMBL/GenBank/DDBJ databases">
        <title>Genomic Encyclopedia of Type Strains, Phase IV (KMG-V): Genome sequencing to study the core and pangenomes of soil and plant-associated prokaryotes.</title>
        <authorList>
            <person name="Whitman W."/>
        </authorList>
    </citation>
    <scope>NUCLEOTIDE SEQUENCE [LARGE SCALE GENOMIC DNA]</scope>
    <source>
        <strain evidence="1 2">34/80</strain>
    </source>
</reference>
<dbReference type="AlphaFoldDB" id="A0A840G9P4"/>
<accession>A0A840G9P4</accession>
<protein>
    <submittedName>
        <fullName evidence="1">Uncharacterized protein</fullName>
    </submittedName>
</protein>
<proteinExistence type="predicted"/>
<dbReference type="RefSeq" id="WP_260319653.1">
    <property type="nucleotide sequence ID" value="NZ_JACIFZ010000017.1"/>
</dbReference>
<dbReference type="EMBL" id="JACIFZ010000017">
    <property type="protein sequence ID" value="MBB4225921.1"/>
    <property type="molecule type" value="Genomic_DNA"/>
</dbReference>
<sequence length="268" mass="28786">MKVLTALQASGISRQLRSVIRAMAGAAIVACALSGCAVNAPLASSDPQQQFAVAQRNANAQYHQSLLAYKPFFENPGGYGQAQVLAAYRTVLYQYSLAVGSWMRAIYPAARQALPASLQPLAAPAEPLTLASVNRDYEYALGMNAASWDISMAADFGKPSKLPVPRYDGPILIGPALPPLPPLQDVRDPKFARLVTMTKNVDVAQKADLAQQRAATEKVLSEAAAIRATNNLRGQVLDQINPRTGLPYPPPQQQTQRWCMMGGGRVPC</sequence>
<evidence type="ECO:0000313" key="2">
    <source>
        <dbReference type="Proteomes" id="UP000524450"/>
    </source>
</evidence>
<evidence type="ECO:0000313" key="1">
    <source>
        <dbReference type="EMBL" id="MBB4225921.1"/>
    </source>
</evidence>